<feature type="transmembrane region" description="Helical" evidence="7">
    <location>
        <begin position="123"/>
        <end position="143"/>
    </location>
</feature>
<dbReference type="GO" id="GO:0055085">
    <property type="term" value="P:transmembrane transport"/>
    <property type="evidence" value="ECO:0007669"/>
    <property type="project" value="InterPro"/>
</dbReference>
<feature type="transmembrane region" description="Helical" evidence="7">
    <location>
        <begin position="34"/>
        <end position="54"/>
    </location>
</feature>
<dbReference type="PANTHER" id="PTHR36838">
    <property type="entry name" value="AUXIN EFFLUX CARRIER FAMILY PROTEIN"/>
    <property type="match status" value="1"/>
</dbReference>
<organism evidence="8 9">
    <name type="scientific">Thermopolyspora flexuosa</name>
    <dbReference type="NCBI Taxonomy" id="103836"/>
    <lineage>
        <taxon>Bacteria</taxon>
        <taxon>Bacillati</taxon>
        <taxon>Actinomycetota</taxon>
        <taxon>Actinomycetes</taxon>
        <taxon>Streptosporangiales</taxon>
        <taxon>Streptosporangiaceae</taxon>
        <taxon>Thermopolyspora</taxon>
    </lineage>
</organism>
<evidence type="ECO:0000313" key="8">
    <source>
        <dbReference type="EMBL" id="TQM72520.1"/>
    </source>
</evidence>
<dbReference type="PANTHER" id="PTHR36838:SF1">
    <property type="entry name" value="SLR1864 PROTEIN"/>
    <property type="match status" value="1"/>
</dbReference>
<dbReference type="AlphaFoldDB" id="A0A543IPN0"/>
<evidence type="ECO:0000256" key="6">
    <source>
        <dbReference type="ARBA" id="ARBA00023136"/>
    </source>
</evidence>
<proteinExistence type="predicted"/>
<evidence type="ECO:0000256" key="7">
    <source>
        <dbReference type="SAM" id="Phobius"/>
    </source>
</evidence>
<feature type="transmembrane region" description="Helical" evidence="7">
    <location>
        <begin position="304"/>
        <end position="324"/>
    </location>
</feature>
<evidence type="ECO:0000256" key="3">
    <source>
        <dbReference type="ARBA" id="ARBA00022475"/>
    </source>
</evidence>
<feature type="transmembrane region" description="Helical" evidence="7">
    <location>
        <begin position="199"/>
        <end position="222"/>
    </location>
</feature>
<sequence length="325" mass="33388">MSGIVVAFTSLASVAALGYLAGVAGVLRAQDEAVLSRLAFFVAAPALLFTTIATADLSTILSPVLVTAVVSVAVAQAIFVLVARGLWRRPRSEVTIGALASSYVNSGNLGIPISVYVLGDGALVAPILLFQLLVLAPGAFLVLDAGGDGGRDGPGRPGRRATWGRVWGVLRRPLRNPITVASLLGLAVALAGLEVPEPIMQPVSLVGAAAVPVALLAYGLGLSGARRGGAPDDAGETTGRKDVVLAVVLKCLVQPVVAYLTGAFLLGLHGTMLLAATLFAALPTAQNIYVFASHYRTGRRLARTTLMVTTMLAIPIMIVVSGLLR</sequence>
<dbReference type="Pfam" id="PF03547">
    <property type="entry name" value="Mem_trans"/>
    <property type="match status" value="2"/>
</dbReference>
<evidence type="ECO:0000313" key="9">
    <source>
        <dbReference type="Proteomes" id="UP000319213"/>
    </source>
</evidence>
<keyword evidence="4 7" id="KW-0812">Transmembrane</keyword>
<feature type="transmembrane region" description="Helical" evidence="7">
    <location>
        <begin position="6"/>
        <end position="27"/>
    </location>
</feature>
<protein>
    <recommendedName>
        <fullName evidence="10">AEC family transporter</fullName>
    </recommendedName>
</protein>
<dbReference type="RefSeq" id="WP_142262074.1">
    <property type="nucleotide sequence ID" value="NZ_BMPV01000002.1"/>
</dbReference>
<accession>A0A543IPN0</accession>
<evidence type="ECO:0000256" key="4">
    <source>
        <dbReference type="ARBA" id="ARBA00022692"/>
    </source>
</evidence>
<feature type="transmembrane region" description="Helical" evidence="7">
    <location>
        <begin position="94"/>
        <end position="117"/>
    </location>
</feature>
<feature type="transmembrane region" description="Helical" evidence="7">
    <location>
        <begin position="272"/>
        <end position="292"/>
    </location>
</feature>
<comment type="caution">
    <text evidence="8">The sequence shown here is derived from an EMBL/GenBank/DDBJ whole genome shotgun (WGS) entry which is preliminary data.</text>
</comment>
<reference evidence="8 9" key="1">
    <citation type="submission" date="2019-06" db="EMBL/GenBank/DDBJ databases">
        <title>Sequencing the genomes of 1000 actinobacteria strains.</title>
        <authorList>
            <person name="Klenk H.-P."/>
        </authorList>
    </citation>
    <scope>NUCLEOTIDE SEQUENCE [LARGE SCALE GENOMIC DNA]</scope>
    <source>
        <strain evidence="8 9">DSM 43186</strain>
    </source>
</reference>
<dbReference type="Proteomes" id="UP000319213">
    <property type="component" value="Unassembled WGS sequence"/>
</dbReference>
<feature type="transmembrane region" description="Helical" evidence="7">
    <location>
        <begin position="60"/>
        <end position="82"/>
    </location>
</feature>
<dbReference type="InterPro" id="IPR004776">
    <property type="entry name" value="Mem_transp_PIN-like"/>
</dbReference>
<keyword evidence="3" id="KW-1003">Cell membrane</keyword>
<gene>
    <name evidence="8" type="ORF">FHX40_4666</name>
</gene>
<keyword evidence="2" id="KW-0813">Transport</keyword>
<dbReference type="OrthoDB" id="5405318at2"/>
<name>A0A543IPN0_9ACTN</name>
<evidence type="ECO:0000256" key="5">
    <source>
        <dbReference type="ARBA" id="ARBA00022989"/>
    </source>
</evidence>
<feature type="transmembrane region" description="Helical" evidence="7">
    <location>
        <begin position="174"/>
        <end position="193"/>
    </location>
</feature>
<comment type="subcellular location">
    <subcellularLocation>
        <location evidence="1">Membrane</location>
        <topology evidence="1">Multi-pass membrane protein</topology>
    </subcellularLocation>
</comment>
<evidence type="ECO:0008006" key="10">
    <source>
        <dbReference type="Google" id="ProtNLM"/>
    </source>
</evidence>
<evidence type="ECO:0000256" key="2">
    <source>
        <dbReference type="ARBA" id="ARBA00022448"/>
    </source>
</evidence>
<dbReference type="EMBL" id="VFPQ01000002">
    <property type="protein sequence ID" value="TQM72520.1"/>
    <property type="molecule type" value="Genomic_DNA"/>
</dbReference>
<keyword evidence="9" id="KW-1185">Reference proteome</keyword>
<feature type="transmembrane region" description="Helical" evidence="7">
    <location>
        <begin position="243"/>
        <end position="266"/>
    </location>
</feature>
<keyword evidence="5 7" id="KW-1133">Transmembrane helix</keyword>
<keyword evidence="6 7" id="KW-0472">Membrane</keyword>
<evidence type="ECO:0000256" key="1">
    <source>
        <dbReference type="ARBA" id="ARBA00004141"/>
    </source>
</evidence>
<dbReference type="GO" id="GO:0016020">
    <property type="term" value="C:membrane"/>
    <property type="evidence" value="ECO:0007669"/>
    <property type="project" value="UniProtKB-SubCell"/>
</dbReference>